<dbReference type="EMBL" id="LR797439">
    <property type="protein sequence ID" value="CAB4217165.1"/>
    <property type="molecule type" value="Genomic_DNA"/>
</dbReference>
<evidence type="ECO:0000313" key="4">
    <source>
        <dbReference type="EMBL" id="CAB4217165.1"/>
    </source>
</evidence>
<name>A0A6J5QMT8_9CAUD</name>
<organism evidence="3">
    <name type="scientific">uncultured Caudovirales phage</name>
    <dbReference type="NCBI Taxonomy" id="2100421"/>
    <lineage>
        <taxon>Viruses</taxon>
        <taxon>Duplodnaviria</taxon>
        <taxon>Heunggongvirae</taxon>
        <taxon>Uroviricota</taxon>
        <taxon>Caudoviricetes</taxon>
        <taxon>Peduoviridae</taxon>
        <taxon>Maltschvirus</taxon>
        <taxon>Maltschvirus maltsch</taxon>
    </lineage>
</organism>
<reference evidence="3" key="1">
    <citation type="submission" date="2020-05" db="EMBL/GenBank/DDBJ databases">
        <authorList>
            <person name="Chiriac C."/>
            <person name="Salcher M."/>
            <person name="Ghai R."/>
            <person name="Kavagutti S V."/>
        </authorList>
    </citation>
    <scope>NUCLEOTIDE SEQUENCE</scope>
</reference>
<dbReference type="Pfam" id="PF21722">
    <property type="entry name" value="Gly_rich_2"/>
    <property type="match status" value="1"/>
</dbReference>
<feature type="domain" description="Glycine-rich" evidence="2">
    <location>
        <begin position="158"/>
        <end position="394"/>
    </location>
</feature>
<dbReference type="InterPro" id="IPR049304">
    <property type="entry name" value="Gly_rich_dom"/>
</dbReference>
<accession>A0A6J5QMT8</accession>
<sequence length="396" mass="36121">MMGTPYAISSDLVSAYPAKSLAIAQYIDGYKTDLAMVQNAQTGTSYSLALADFTKLVTLNNAAAVAVTLPLESTVAWEASTQLRLLNLGAGTVTVAGAVGVTINGTPLTLSQFKAATLVKTGTNTWTFLPFSSGVGAAVFSDTPTGTYTGYAYKTFSSGSSTLTVTTAGFADLVVCGGGGASSGANGGAGGAGGVLQVTNAYLPVGTLTVVVGAGGSAVTIQGSSGNTSRIGSFYSPGGGGGGAGGEPGQNGGSGGGGKNAGAGGSGTSGIGNNGGGSAASGFFGGGGGGGAGAVGSNGTASVGGNGGAGVNVTLAGTTPTGAYVAGNYALGGGGGGGTSGGGTAGTATDGGGAGSASTTGTAGAANKGGGGGGGFGSSPTGANGGSGIVIVRVAV</sequence>
<protein>
    <recommendedName>
        <fullName evidence="2">Glycine-rich domain-containing protein</fullName>
    </recommendedName>
</protein>
<evidence type="ECO:0000259" key="2">
    <source>
        <dbReference type="Pfam" id="PF21722"/>
    </source>
</evidence>
<feature type="region of interest" description="Disordered" evidence="1">
    <location>
        <begin position="230"/>
        <end position="261"/>
    </location>
</feature>
<evidence type="ECO:0000256" key="1">
    <source>
        <dbReference type="SAM" id="MobiDB-lite"/>
    </source>
</evidence>
<proteinExistence type="predicted"/>
<gene>
    <name evidence="3" type="ORF">UFOVP1143_23</name>
    <name evidence="4" type="ORF">UFOVP1504_17</name>
</gene>
<dbReference type="EMBL" id="LR797083">
    <property type="protein sequence ID" value="CAB4185979.1"/>
    <property type="molecule type" value="Genomic_DNA"/>
</dbReference>
<evidence type="ECO:0000313" key="3">
    <source>
        <dbReference type="EMBL" id="CAB4185979.1"/>
    </source>
</evidence>
<feature type="compositionally biased region" description="Gly residues" evidence="1">
    <location>
        <begin position="237"/>
        <end position="261"/>
    </location>
</feature>